<feature type="transmembrane region" description="Helical" evidence="5">
    <location>
        <begin position="294"/>
        <end position="318"/>
    </location>
</feature>
<gene>
    <name evidence="7" type="ORF">AAE3_LOCUS3111</name>
</gene>
<evidence type="ECO:0000256" key="1">
    <source>
        <dbReference type="ARBA" id="ARBA00004141"/>
    </source>
</evidence>
<comment type="subcellular location">
    <subcellularLocation>
        <location evidence="1">Membrane</location>
        <topology evidence="1">Multi-pass membrane protein</topology>
    </subcellularLocation>
</comment>
<dbReference type="GO" id="GO:0022857">
    <property type="term" value="F:transmembrane transporter activity"/>
    <property type="evidence" value="ECO:0007669"/>
    <property type="project" value="InterPro"/>
</dbReference>
<accession>A0A8S0WX77</accession>
<keyword evidence="3 5" id="KW-1133">Transmembrane helix</keyword>
<protein>
    <recommendedName>
        <fullName evidence="6">Major facilitator superfamily (MFS) profile domain-containing protein</fullName>
    </recommendedName>
</protein>
<dbReference type="InterPro" id="IPR011701">
    <property type="entry name" value="MFS"/>
</dbReference>
<feature type="transmembrane region" description="Helical" evidence="5">
    <location>
        <begin position="369"/>
        <end position="395"/>
    </location>
</feature>
<sequence>MASEESPLLATDRDAVYRRFSPFRKRAIVAMVSGCGVLPMFVTGTFTPSIPQIAKDLDSSGAVVNLAVSLSAFGTCVGGLIGGSYSTFYGRRAVYIWALPSLVLGSLGVATAPNIPSLLFWRFFQSVGAAPALVIGAGVIGDIYKLEERGRAMGLFFAACLLGPAIAPIAGGKLGRVGAIRILISAKGSAAYYFSWRAMQAALGVIGLLMWLMMYWLFPETSQPGARGIDQLDTDDPKRQKLVFINPLRPMWLLLSPNLFLISLILSASLITVFVLLVPLAYTIGARYHIPNEAIVGACFLPAGLGNITGAQIAGYISDRTVIQWRKRRGGVWYPEDRLRASLIPFAVVVPTPLLLFGLFNQYVDGTPGLVLCLVCLFVNGIGVEMAWGPCAAYIVDVLHSRSAEALAANGGLRSVLMAVGIAAVLPMINTYGIFVTNAVCAILVWIAFGVLVCIIRYGDQLRAYKDVGFSTAENN</sequence>
<dbReference type="OrthoDB" id="3066029at2759"/>
<dbReference type="PROSITE" id="PS50850">
    <property type="entry name" value="MFS"/>
    <property type="match status" value="1"/>
</dbReference>
<keyword evidence="8" id="KW-1185">Reference proteome</keyword>
<evidence type="ECO:0000256" key="4">
    <source>
        <dbReference type="ARBA" id="ARBA00023136"/>
    </source>
</evidence>
<dbReference type="Pfam" id="PF07690">
    <property type="entry name" value="MFS_1"/>
    <property type="match status" value="1"/>
</dbReference>
<dbReference type="SUPFAM" id="SSF103473">
    <property type="entry name" value="MFS general substrate transporter"/>
    <property type="match status" value="1"/>
</dbReference>
<feature type="domain" description="Major facilitator superfamily (MFS) profile" evidence="6">
    <location>
        <begin position="28"/>
        <end position="457"/>
    </location>
</feature>
<feature type="transmembrane region" description="Helical" evidence="5">
    <location>
        <begin position="432"/>
        <end position="456"/>
    </location>
</feature>
<feature type="transmembrane region" description="Helical" evidence="5">
    <location>
        <begin position="152"/>
        <end position="171"/>
    </location>
</feature>
<evidence type="ECO:0000256" key="5">
    <source>
        <dbReference type="SAM" id="Phobius"/>
    </source>
</evidence>
<evidence type="ECO:0000313" key="7">
    <source>
        <dbReference type="EMBL" id="CAA7261028.1"/>
    </source>
</evidence>
<feature type="transmembrane region" description="Helical" evidence="5">
    <location>
        <begin position="198"/>
        <end position="218"/>
    </location>
</feature>
<dbReference type="EMBL" id="CACVBS010000031">
    <property type="protein sequence ID" value="CAA7261028.1"/>
    <property type="molecule type" value="Genomic_DNA"/>
</dbReference>
<comment type="caution">
    <text evidence="7">The sequence shown here is derived from an EMBL/GenBank/DDBJ whole genome shotgun (WGS) entry which is preliminary data.</text>
</comment>
<evidence type="ECO:0000256" key="2">
    <source>
        <dbReference type="ARBA" id="ARBA00022692"/>
    </source>
</evidence>
<evidence type="ECO:0000259" key="6">
    <source>
        <dbReference type="PROSITE" id="PS50850"/>
    </source>
</evidence>
<dbReference type="InterPro" id="IPR036259">
    <property type="entry name" value="MFS_trans_sf"/>
</dbReference>
<reference evidence="7 8" key="1">
    <citation type="submission" date="2020-01" db="EMBL/GenBank/DDBJ databases">
        <authorList>
            <person name="Gupta K D."/>
        </authorList>
    </citation>
    <scope>NUCLEOTIDE SEQUENCE [LARGE SCALE GENOMIC DNA]</scope>
</reference>
<feature type="transmembrane region" description="Helical" evidence="5">
    <location>
        <begin position="119"/>
        <end position="140"/>
    </location>
</feature>
<feature type="transmembrane region" description="Helical" evidence="5">
    <location>
        <begin position="339"/>
        <end position="363"/>
    </location>
</feature>
<feature type="transmembrane region" description="Helical" evidence="5">
    <location>
        <begin position="62"/>
        <end position="82"/>
    </location>
</feature>
<dbReference type="InterPro" id="IPR020846">
    <property type="entry name" value="MFS_dom"/>
</dbReference>
<evidence type="ECO:0000256" key="3">
    <source>
        <dbReference type="ARBA" id="ARBA00022989"/>
    </source>
</evidence>
<keyword evidence="2 5" id="KW-0812">Transmembrane</keyword>
<feature type="transmembrane region" description="Helical" evidence="5">
    <location>
        <begin position="259"/>
        <end position="282"/>
    </location>
</feature>
<feature type="transmembrane region" description="Helical" evidence="5">
    <location>
        <begin position="407"/>
        <end position="426"/>
    </location>
</feature>
<dbReference type="GO" id="GO:0005886">
    <property type="term" value="C:plasma membrane"/>
    <property type="evidence" value="ECO:0007669"/>
    <property type="project" value="TreeGrafter"/>
</dbReference>
<proteinExistence type="predicted"/>
<keyword evidence="4 5" id="KW-0472">Membrane</keyword>
<organism evidence="7 8">
    <name type="scientific">Cyclocybe aegerita</name>
    <name type="common">Black poplar mushroom</name>
    <name type="synonym">Agrocybe aegerita</name>
    <dbReference type="NCBI Taxonomy" id="1973307"/>
    <lineage>
        <taxon>Eukaryota</taxon>
        <taxon>Fungi</taxon>
        <taxon>Dikarya</taxon>
        <taxon>Basidiomycota</taxon>
        <taxon>Agaricomycotina</taxon>
        <taxon>Agaricomycetes</taxon>
        <taxon>Agaricomycetidae</taxon>
        <taxon>Agaricales</taxon>
        <taxon>Agaricineae</taxon>
        <taxon>Bolbitiaceae</taxon>
        <taxon>Cyclocybe</taxon>
    </lineage>
</organism>
<evidence type="ECO:0000313" key="8">
    <source>
        <dbReference type="Proteomes" id="UP000467700"/>
    </source>
</evidence>
<dbReference type="Proteomes" id="UP000467700">
    <property type="component" value="Unassembled WGS sequence"/>
</dbReference>
<dbReference type="PANTHER" id="PTHR23502:SF64">
    <property type="entry name" value="TRANSPORTER, PUTATIVE (AFU_ORTHOLOGUE AFUA_3G11760)-RELATED"/>
    <property type="match status" value="1"/>
</dbReference>
<dbReference type="AlphaFoldDB" id="A0A8S0WX77"/>
<feature type="transmembrane region" description="Helical" evidence="5">
    <location>
        <begin position="27"/>
        <end position="50"/>
    </location>
</feature>
<feature type="transmembrane region" description="Helical" evidence="5">
    <location>
        <begin position="94"/>
        <end position="113"/>
    </location>
</feature>
<name>A0A8S0WX77_CYCAE</name>
<dbReference type="PANTHER" id="PTHR23502">
    <property type="entry name" value="MAJOR FACILITATOR SUPERFAMILY"/>
    <property type="match status" value="1"/>
</dbReference>
<dbReference type="Gene3D" id="1.20.1250.20">
    <property type="entry name" value="MFS general substrate transporter like domains"/>
    <property type="match status" value="1"/>
</dbReference>